<dbReference type="Proteomes" id="UP000314980">
    <property type="component" value="Unassembled WGS sequence"/>
</dbReference>
<evidence type="ECO:0000313" key="8">
    <source>
        <dbReference type="Ensembl" id="ENSLCAP00010008824.1"/>
    </source>
</evidence>
<name>A0A4W6CDV2_LATCA</name>
<evidence type="ECO:0000256" key="3">
    <source>
        <dbReference type="ARBA" id="ARBA00022729"/>
    </source>
</evidence>
<dbReference type="AlphaFoldDB" id="A0A4W6CDV2"/>
<reference evidence="9" key="1">
    <citation type="submission" date="2015-09" db="EMBL/GenBank/DDBJ databases">
        <authorList>
            <person name="Sai Rama Sridatta P."/>
        </authorList>
    </citation>
    <scope>NUCLEOTIDE SEQUENCE [LARGE SCALE GENOMIC DNA]</scope>
</reference>
<feature type="transmembrane region" description="Helical" evidence="6">
    <location>
        <begin position="21"/>
        <end position="41"/>
    </location>
</feature>
<evidence type="ECO:0000256" key="2">
    <source>
        <dbReference type="ARBA" id="ARBA00022475"/>
    </source>
</evidence>
<reference evidence="8" key="3">
    <citation type="submission" date="2025-09" db="UniProtKB">
        <authorList>
            <consortium name="Ensembl"/>
        </authorList>
    </citation>
    <scope>IDENTIFICATION</scope>
</reference>
<dbReference type="InterPro" id="IPR045860">
    <property type="entry name" value="Snake_toxin-like_sf"/>
</dbReference>
<dbReference type="Ensembl" id="ENSLCAT00010009030.1">
    <property type="protein sequence ID" value="ENSLCAP00010008824.1"/>
    <property type="gene ID" value="ENSLCAG00010004249.1"/>
</dbReference>
<protein>
    <recommendedName>
        <fullName evidence="7">UPAR/Ly6 domain-containing protein</fullName>
    </recommendedName>
</protein>
<keyword evidence="3" id="KW-0732">Signal</keyword>
<dbReference type="Pfam" id="PF00087">
    <property type="entry name" value="Toxin_TOLIP"/>
    <property type="match status" value="1"/>
</dbReference>
<feature type="domain" description="UPAR/Ly6" evidence="7">
    <location>
        <begin position="41"/>
        <end position="114"/>
    </location>
</feature>
<keyword evidence="6" id="KW-1133">Transmembrane helix</keyword>
<evidence type="ECO:0000256" key="1">
    <source>
        <dbReference type="ARBA" id="ARBA00004236"/>
    </source>
</evidence>
<evidence type="ECO:0000313" key="9">
    <source>
        <dbReference type="Proteomes" id="UP000314980"/>
    </source>
</evidence>
<dbReference type="SMART" id="SM00134">
    <property type="entry name" value="LU"/>
    <property type="match status" value="1"/>
</dbReference>
<keyword evidence="4 6" id="KW-0472">Membrane</keyword>
<dbReference type="GeneTree" id="ENSGT00940000177396"/>
<dbReference type="SUPFAM" id="SSF57302">
    <property type="entry name" value="Snake toxin-like"/>
    <property type="match status" value="1"/>
</dbReference>
<keyword evidence="9" id="KW-1185">Reference proteome</keyword>
<sequence>MLSAGKNRGDEQSVQKLIQDLSLFLLAFVKIFFFLPAGYGLKCFTCWGDNPGTCNQIWNCPASYDRCATTIVAENMISKHCMRSDMCNNVDSLGIRCCAEDLCNGAKHSGVFVPVLLVSLAIITLFI</sequence>
<dbReference type="GO" id="GO:0005886">
    <property type="term" value="C:plasma membrane"/>
    <property type="evidence" value="ECO:0007669"/>
    <property type="project" value="UniProtKB-SubCell"/>
</dbReference>
<evidence type="ECO:0000256" key="4">
    <source>
        <dbReference type="ARBA" id="ARBA00023136"/>
    </source>
</evidence>
<dbReference type="InParanoid" id="A0A4W6CDV2"/>
<evidence type="ECO:0000259" key="7">
    <source>
        <dbReference type="SMART" id="SM00134"/>
    </source>
</evidence>
<dbReference type="Gene3D" id="2.10.60.10">
    <property type="entry name" value="CD59"/>
    <property type="match status" value="1"/>
</dbReference>
<feature type="transmembrane region" description="Helical" evidence="6">
    <location>
        <begin position="109"/>
        <end position="126"/>
    </location>
</feature>
<reference evidence="8" key="2">
    <citation type="submission" date="2025-08" db="UniProtKB">
        <authorList>
            <consortium name="Ensembl"/>
        </authorList>
    </citation>
    <scope>IDENTIFICATION</scope>
</reference>
<keyword evidence="6" id="KW-0812">Transmembrane</keyword>
<dbReference type="InterPro" id="IPR035076">
    <property type="entry name" value="Toxin/TOLIP"/>
</dbReference>
<evidence type="ECO:0000256" key="6">
    <source>
        <dbReference type="SAM" id="Phobius"/>
    </source>
</evidence>
<evidence type="ECO:0000256" key="5">
    <source>
        <dbReference type="ARBA" id="ARBA00023180"/>
    </source>
</evidence>
<dbReference type="InterPro" id="IPR016054">
    <property type="entry name" value="LY6_UPA_recep-like"/>
</dbReference>
<comment type="subcellular location">
    <subcellularLocation>
        <location evidence="1">Cell membrane</location>
    </subcellularLocation>
</comment>
<keyword evidence="5" id="KW-0325">Glycoprotein</keyword>
<keyword evidence="2" id="KW-1003">Cell membrane</keyword>
<accession>A0A4W6CDV2</accession>
<proteinExistence type="predicted"/>
<organism evidence="8 9">
    <name type="scientific">Lates calcarifer</name>
    <name type="common">Barramundi</name>
    <name type="synonym">Holocentrus calcarifer</name>
    <dbReference type="NCBI Taxonomy" id="8187"/>
    <lineage>
        <taxon>Eukaryota</taxon>
        <taxon>Metazoa</taxon>
        <taxon>Chordata</taxon>
        <taxon>Craniata</taxon>
        <taxon>Vertebrata</taxon>
        <taxon>Euteleostomi</taxon>
        <taxon>Actinopterygii</taxon>
        <taxon>Neopterygii</taxon>
        <taxon>Teleostei</taxon>
        <taxon>Neoteleostei</taxon>
        <taxon>Acanthomorphata</taxon>
        <taxon>Carangaria</taxon>
        <taxon>Carangaria incertae sedis</taxon>
        <taxon>Centropomidae</taxon>
        <taxon>Lates</taxon>
    </lineage>
</organism>